<keyword evidence="4" id="KW-1185">Reference proteome</keyword>
<name>A0A3A4KM80_9NOCA</name>
<organism evidence="3 4">
    <name type="scientific">Nocardia panacis</name>
    <dbReference type="NCBI Taxonomy" id="2340916"/>
    <lineage>
        <taxon>Bacteria</taxon>
        <taxon>Bacillati</taxon>
        <taxon>Actinomycetota</taxon>
        <taxon>Actinomycetes</taxon>
        <taxon>Mycobacteriales</taxon>
        <taxon>Nocardiaceae</taxon>
        <taxon>Nocardia</taxon>
    </lineage>
</organism>
<feature type="region of interest" description="Disordered" evidence="2">
    <location>
        <begin position="1"/>
        <end position="30"/>
    </location>
</feature>
<dbReference type="EMBL" id="QZFU01000036">
    <property type="protein sequence ID" value="RJO70636.1"/>
    <property type="molecule type" value="Genomic_DNA"/>
</dbReference>
<gene>
    <name evidence="3" type="ORF">D5S18_25805</name>
</gene>
<reference evidence="3 4" key="1">
    <citation type="submission" date="2018-09" db="EMBL/GenBank/DDBJ databases">
        <title>YIM PH21274 draft genome.</title>
        <authorList>
            <person name="Miao C."/>
        </authorList>
    </citation>
    <scope>NUCLEOTIDE SEQUENCE [LARGE SCALE GENOMIC DNA]</scope>
    <source>
        <strain evidence="3 4">YIM PH 21724</strain>
    </source>
</reference>
<dbReference type="RefSeq" id="WP_120043693.1">
    <property type="nucleotide sequence ID" value="NZ_QZFU01000036.1"/>
</dbReference>
<evidence type="ECO:0000313" key="3">
    <source>
        <dbReference type="EMBL" id="RJO70636.1"/>
    </source>
</evidence>
<accession>A0A3A4KM80</accession>
<dbReference type="GO" id="GO:0008299">
    <property type="term" value="P:isoprenoid biosynthetic process"/>
    <property type="evidence" value="ECO:0007669"/>
    <property type="project" value="InterPro"/>
</dbReference>
<dbReference type="Proteomes" id="UP000266677">
    <property type="component" value="Unassembled WGS sequence"/>
</dbReference>
<dbReference type="Gene3D" id="1.10.600.10">
    <property type="entry name" value="Farnesyl Diphosphate Synthase"/>
    <property type="match status" value="1"/>
</dbReference>
<dbReference type="SUPFAM" id="SSF48576">
    <property type="entry name" value="Terpenoid synthases"/>
    <property type="match status" value="1"/>
</dbReference>
<proteinExistence type="inferred from homology"/>
<evidence type="ECO:0000256" key="2">
    <source>
        <dbReference type="SAM" id="MobiDB-lite"/>
    </source>
</evidence>
<dbReference type="OrthoDB" id="4497239at2"/>
<dbReference type="Pfam" id="PF00348">
    <property type="entry name" value="polyprenyl_synt"/>
    <property type="match status" value="1"/>
</dbReference>
<dbReference type="AlphaFoldDB" id="A0A3A4KM80"/>
<keyword evidence="1" id="KW-0808">Transferase</keyword>
<dbReference type="CDD" id="cd00867">
    <property type="entry name" value="Trans_IPPS"/>
    <property type="match status" value="1"/>
</dbReference>
<comment type="caution">
    <text evidence="3">The sequence shown here is derived from an EMBL/GenBank/DDBJ whole genome shotgun (WGS) entry which is preliminary data.</text>
</comment>
<dbReference type="InterPro" id="IPR000092">
    <property type="entry name" value="Polyprenyl_synt"/>
</dbReference>
<comment type="similarity">
    <text evidence="1">Belongs to the FPP/GGPP synthase family.</text>
</comment>
<evidence type="ECO:0000313" key="4">
    <source>
        <dbReference type="Proteomes" id="UP000266677"/>
    </source>
</evidence>
<dbReference type="InterPro" id="IPR008949">
    <property type="entry name" value="Isoprenoid_synthase_dom_sf"/>
</dbReference>
<dbReference type="GO" id="GO:0004659">
    <property type="term" value="F:prenyltransferase activity"/>
    <property type="evidence" value="ECO:0007669"/>
    <property type="project" value="InterPro"/>
</dbReference>
<protein>
    <submittedName>
        <fullName evidence="3">Polyprenyl synthetase family protein</fullName>
    </submittedName>
</protein>
<sequence>MMAPRNIAPIGYSGGSAPRSGPSGTLGADNRLTTYANTTRRRVDTILELFFADKARRADSDRLPPDIVGALHAHIFAGGSRTRATLCALGWQSNGGQERLPGAVLRAAASLELHHAGVVAYNDLIENQEPRRGIVPLRRMMEFRYVSESLGKQSAGLLGLLTLAWSDELFHGARLTARQRCAAIPVLAEMRADVIYGQLLALTGMDCDLGDVDLALRIVRYKTVGYRYEHPLQLGASLAGANPDIRRTLSAYARPLGEASQLCADLRSVFGNPLTREQPRPEDLQRSRTTVLFNIAAAVADADQRAELLTLTANPDLDATGAQRCREIIETTGAAAETVRMVAQRRALALQALEATPIPMPAAEMLRVLARRVTANIPSSCCLGRGTS</sequence>
<evidence type="ECO:0000256" key="1">
    <source>
        <dbReference type="RuleBase" id="RU004466"/>
    </source>
</evidence>